<organism evidence="1">
    <name type="scientific">Brassica cretica</name>
    <name type="common">Mustard</name>
    <dbReference type="NCBI Taxonomy" id="69181"/>
    <lineage>
        <taxon>Eukaryota</taxon>
        <taxon>Viridiplantae</taxon>
        <taxon>Streptophyta</taxon>
        <taxon>Embryophyta</taxon>
        <taxon>Tracheophyta</taxon>
        <taxon>Spermatophyta</taxon>
        <taxon>Magnoliopsida</taxon>
        <taxon>eudicotyledons</taxon>
        <taxon>Gunneridae</taxon>
        <taxon>Pentapetalae</taxon>
        <taxon>rosids</taxon>
        <taxon>malvids</taxon>
        <taxon>Brassicales</taxon>
        <taxon>Brassicaceae</taxon>
        <taxon>Brassiceae</taxon>
        <taxon>Brassica</taxon>
    </lineage>
</organism>
<proteinExistence type="predicted"/>
<protein>
    <submittedName>
        <fullName evidence="1">Uncharacterized protein</fullName>
    </submittedName>
</protein>
<evidence type="ECO:0000313" key="1">
    <source>
        <dbReference type="EMBL" id="KAF2590604.1"/>
    </source>
</evidence>
<reference evidence="1" key="1">
    <citation type="submission" date="2019-12" db="EMBL/GenBank/DDBJ databases">
        <title>Genome sequencing and annotation of Brassica cretica.</title>
        <authorList>
            <person name="Studholme D.J."/>
            <person name="Sarris P.F."/>
        </authorList>
    </citation>
    <scope>NUCLEOTIDE SEQUENCE</scope>
    <source>
        <strain evidence="1">PFS-102/07</strain>
        <tissue evidence="1">Leaf</tissue>
    </source>
</reference>
<name>A0A8S9K7N9_BRACR</name>
<comment type="caution">
    <text evidence="1">The sequence shown here is derived from an EMBL/GenBank/DDBJ whole genome shotgun (WGS) entry which is preliminary data.</text>
</comment>
<gene>
    <name evidence="1" type="ORF">F2Q70_00038895</name>
</gene>
<sequence length="202" mass="23315">MHGFVSYRRSERVRSLCSDRAVCVLGRYVATELCLELGRYVATELRLELGRYVMTELRLELGRYQPSRVRAPTAILELVRGRFGYVSVAFEQTVFISIEIRTRFYRKDLSPQPVRIVDPNEILACGMVNFAKVGVFGRSLYPKVRGQIVTSYAYKKEDVWQKEDFEDVLVPKVEFVPHSIDPAKNVAWWTARYGSITPPIEK</sequence>
<dbReference type="AlphaFoldDB" id="A0A8S9K7N9"/>
<dbReference type="EMBL" id="QGKY02000190">
    <property type="protein sequence ID" value="KAF2590604.1"/>
    <property type="molecule type" value="Genomic_DNA"/>
</dbReference>
<accession>A0A8S9K7N9</accession>